<dbReference type="PANTHER" id="PTHR24559:SF435">
    <property type="entry name" value="RIBONUCLEASE H"/>
    <property type="match status" value="1"/>
</dbReference>
<comment type="caution">
    <text evidence="2">The sequence shown here is derived from an EMBL/GenBank/DDBJ whole genome shotgun (WGS) entry which is preliminary data.</text>
</comment>
<dbReference type="PANTHER" id="PTHR24559">
    <property type="entry name" value="TRANSPOSON TY3-I GAG-POL POLYPROTEIN"/>
    <property type="match status" value="1"/>
</dbReference>
<keyword evidence="3" id="KW-1185">Reference proteome</keyword>
<name>A0A9Q1HBI8_HOLLE</name>
<dbReference type="SUPFAM" id="SSF56672">
    <property type="entry name" value="DNA/RNA polymerases"/>
    <property type="match status" value="1"/>
</dbReference>
<reference evidence="2" key="1">
    <citation type="submission" date="2021-10" db="EMBL/GenBank/DDBJ databases">
        <title>Tropical sea cucumber genome reveals ecological adaptation and Cuvierian tubules defense mechanism.</title>
        <authorList>
            <person name="Chen T."/>
        </authorList>
    </citation>
    <scope>NUCLEOTIDE SEQUENCE</scope>
    <source>
        <strain evidence="2">Nanhai2018</strain>
        <tissue evidence="2">Muscle</tissue>
    </source>
</reference>
<gene>
    <name evidence="2" type="ORF">HOLleu_16875</name>
</gene>
<dbReference type="AlphaFoldDB" id="A0A9Q1HBI8"/>
<organism evidence="2 3">
    <name type="scientific">Holothuria leucospilota</name>
    <name type="common">Black long sea cucumber</name>
    <name type="synonym">Mertensiothuria leucospilota</name>
    <dbReference type="NCBI Taxonomy" id="206669"/>
    <lineage>
        <taxon>Eukaryota</taxon>
        <taxon>Metazoa</taxon>
        <taxon>Echinodermata</taxon>
        <taxon>Eleutherozoa</taxon>
        <taxon>Echinozoa</taxon>
        <taxon>Holothuroidea</taxon>
        <taxon>Aspidochirotacea</taxon>
        <taxon>Aspidochirotida</taxon>
        <taxon>Holothuriidae</taxon>
        <taxon>Holothuria</taxon>
    </lineage>
</organism>
<evidence type="ECO:0000256" key="1">
    <source>
        <dbReference type="SAM" id="MobiDB-lite"/>
    </source>
</evidence>
<dbReference type="Gene3D" id="3.10.10.10">
    <property type="entry name" value="HIV Type 1 Reverse Transcriptase, subunit A, domain 1"/>
    <property type="match status" value="1"/>
</dbReference>
<proteinExistence type="predicted"/>
<dbReference type="EMBL" id="JAIZAY010000007">
    <property type="protein sequence ID" value="KAJ8039226.1"/>
    <property type="molecule type" value="Genomic_DNA"/>
</dbReference>
<dbReference type="OrthoDB" id="115435at2759"/>
<evidence type="ECO:0000313" key="2">
    <source>
        <dbReference type="EMBL" id="KAJ8039226.1"/>
    </source>
</evidence>
<dbReference type="InterPro" id="IPR053134">
    <property type="entry name" value="RNA-dir_DNA_polymerase"/>
</dbReference>
<accession>A0A9Q1HBI8</accession>
<feature type="region of interest" description="Disordered" evidence="1">
    <location>
        <begin position="252"/>
        <end position="273"/>
    </location>
</feature>
<protein>
    <submittedName>
        <fullName evidence="2">Uncharacterized protein</fullName>
    </submittedName>
</protein>
<sequence length="273" mass="30152">MRRVEGDFHIELGRLEVPLAPKKSDVLPRRQVTTGATEEVIPSKVAKMVTCCVSDEPEGVQEGTICMGQEEGDTPGNNIPKETINKEDDVSQEPTIKVEDDESLVPTIKVKGSVRLEDGSPVKLPMGVNLEHLDDEKMRKVSVLLSKYSAAFSDGEYDLGFCDVIPHEINVTSDAPIRMPYRRIPPNEMSEVKELLQGMLDKGIIRRSASPYASPVVLVRKKTGVLRLCIDYRQLNAITLKDSFPLPRIEESRDDALGGAKQKGESPVSSLIK</sequence>
<evidence type="ECO:0000313" key="3">
    <source>
        <dbReference type="Proteomes" id="UP001152320"/>
    </source>
</evidence>
<dbReference type="Proteomes" id="UP001152320">
    <property type="component" value="Chromosome 7"/>
</dbReference>
<feature type="region of interest" description="Disordered" evidence="1">
    <location>
        <begin position="69"/>
        <end position="90"/>
    </location>
</feature>
<dbReference type="InterPro" id="IPR043502">
    <property type="entry name" value="DNA/RNA_pol_sf"/>
</dbReference>